<dbReference type="AlphaFoldDB" id="A0A0E0BTV7"/>
<proteinExistence type="predicted"/>
<dbReference type="EnsemblPlants" id="OGLUM12G16780.1">
    <property type="protein sequence ID" value="OGLUM12G16780.1"/>
    <property type="gene ID" value="OGLUM12G16780"/>
</dbReference>
<reference evidence="2" key="2">
    <citation type="submission" date="2018-05" db="EMBL/GenBank/DDBJ databases">
        <title>OgluRS3 (Oryza glumaepatula Reference Sequence Version 3).</title>
        <authorList>
            <person name="Zhang J."/>
            <person name="Kudrna D."/>
            <person name="Lee S."/>
            <person name="Talag J."/>
            <person name="Welchert J."/>
            <person name="Wing R.A."/>
        </authorList>
    </citation>
    <scope>NUCLEOTIDE SEQUENCE [LARGE SCALE GENOMIC DNA]</scope>
</reference>
<accession>A0A0E0BTV7</accession>
<dbReference type="Gramene" id="OGLUM12G16780.1">
    <property type="protein sequence ID" value="OGLUM12G16780.1"/>
    <property type="gene ID" value="OGLUM12G16780"/>
</dbReference>
<evidence type="ECO:0000313" key="3">
    <source>
        <dbReference type="Proteomes" id="UP000026961"/>
    </source>
</evidence>
<keyword evidence="3" id="KW-1185">Reference proteome</keyword>
<feature type="compositionally biased region" description="Basic and acidic residues" evidence="1">
    <location>
        <begin position="65"/>
        <end position="76"/>
    </location>
</feature>
<feature type="region of interest" description="Disordered" evidence="1">
    <location>
        <begin position="60"/>
        <end position="103"/>
    </location>
</feature>
<dbReference type="Proteomes" id="UP000026961">
    <property type="component" value="Chromosome 12"/>
</dbReference>
<name>A0A0E0BTV7_9ORYZ</name>
<protein>
    <submittedName>
        <fullName evidence="2">Uncharacterized protein</fullName>
    </submittedName>
</protein>
<dbReference type="HOGENOM" id="CLU_2267965_0_0_1"/>
<sequence length="103" mass="11520">MAHSRHTTAHGRDAPGYTELMLLVGLRMHSHEARRRQGQLPCHKPHDTDDLLTAMIMAPVSSEGFHQDQHHDVRVDRHSRRPPSACKPSPRTSCNGKSQAATD</sequence>
<evidence type="ECO:0000256" key="1">
    <source>
        <dbReference type="SAM" id="MobiDB-lite"/>
    </source>
</evidence>
<organism evidence="2">
    <name type="scientific">Oryza glumipatula</name>
    <dbReference type="NCBI Taxonomy" id="40148"/>
    <lineage>
        <taxon>Eukaryota</taxon>
        <taxon>Viridiplantae</taxon>
        <taxon>Streptophyta</taxon>
        <taxon>Embryophyta</taxon>
        <taxon>Tracheophyta</taxon>
        <taxon>Spermatophyta</taxon>
        <taxon>Magnoliopsida</taxon>
        <taxon>Liliopsida</taxon>
        <taxon>Poales</taxon>
        <taxon>Poaceae</taxon>
        <taxon>BOP clade</taxon>
        <taxon>Oryzoideae</taxon>
        <taxon>Oryzeae</taxon>
        <taxon>Oryzinae</taxon>
        <taxon>Oryza</taxon>
    </lineage>
</organism>
<evidence type="ECO:0000313" key="2">
    <source>
        <dbReference type="EnsemblPlants" id="OGLUM12G16780.1"/>
    </source>
</evidence>
<reference evidence="2" key="1">
    <citation type="submission" date="2015-04" db="UniProtKB">
        <authorList>
            <consortium name="EnsemblPlants"/>
        </authorList>
    </citation>
    <scope>IDENTIFICATION</scope>
</reference>
<feature type="compositionally biased region" description="Polar residues" evidence="1">
    <location>
        <begin position="90"/>
        <end position="103"/>
    </location>
</feature>